<reference evidence="1" key="1">
    <citation type="journal article" date="2020" name="Stud. Mycol.">
        <title>101 Dothideomycetes genomes: a test case for predicting lifestyles and emergence of pathogens.</title>
        <authorList>
            <person name="Haridas S."/>
            <person name="Albert R."/>
            <person name="Binder M."/>
            <person name="Bloem J."/>
            <person name="Labutti K."/>
            <person name="Salamov A."/>
            <person name="Andreopoulos B."/>
            <person name="Baker S."/>
            <person name="Barry K."/>
            <person name="Bills G."/>
            <person name="Bluhm B."/>
            <person name="Cannon C."/>
            <person name="Castanera R."/>
            <person name="Culley D."/>
            <person name="Daum C."/>
            <person name="Ezra D."/>
            <person name="Gonzalez J."/>
            <person name="Henrissat B."/>
            <person name="Kuo A."/>
            <person name="Liang C."/>
            <person name="Lipzen A."/>
            <person name="Lutzoni F."/>
            <person name="Magnuson J."/>
            <person name="Mondo S."/>
            <person name="Nolan M."/>
            <person name="Ohm R."/>
            <person name="Pangilinan J."/>
            <person name="Park H.-J."/>
            <person name="Ramirez L."/>
            <person name="Alfaro M."/>
            <person name="Sun H."/>
            <person name="Tritt A."/>
            <person name="Yoshinaga Y."/>
            <person name="Zwiers L.-H."/>
            <person name="Turgeon B."/>
            <person name="Goodwin S."/>
            <person name="Spatafora J."/>
            <person name="Crous P."/>
            <person name="Grigoriev I."/>
        </authorList>
    </citation>
    <scope>NUCLEOTIDE SEQUENCE</scope>
    <source>
        <strain evidence="1">CBS 525.71</strain>
    </source>
</reference>
<protein>
    <submittedName>
        <fullName evidence="1">Uncharacterized protein</fullName>
    </submittedName>
</protein>
<dbReference type="Proteomes" id="UP000799754">
    <property type="component" value="Unassembled WGS sequence"/>
</dbReference>
<dbReference type="EMBL" id="MU006744">
    <property type="protein sequence ID" value="KAF2622455.1"/>
    <property type="molecule type" value="Genomic_DNA"/>
</dbReference>
<evidence type="ECO:0000313" key="2">
    <source>
        <dbReference type="Proteomes" id="UP000799754"/>
    </source>
</evidence>
<evidence type="ECO:0000313" key="1">
    <source>
        <dbReference type="EMBL" id="KAF2622455.1"/>
    </source>
</evidence>
<comment type="caution">
    <text evidence="1">The sequence shown here is derived from an EMBL/GenBank/DDBJ whole genome shotgun (WGS) entry which is preliminary data.</text>
</comment>
<sequence>MDAKGKEITTGSEKSWLTSDFQVVLWFVLLCCLFEGIATGFRWWRGPPRLVTERRRVDKKTDRRGPEKVDETDEDDEDNIPVL</sequence>
<accession>A0ACB6RKK4</accession>
<proteinExistence type="predicted"/>
<name>A0ACB6RKK4_9PLEO</name>
<keyword evidence="2" id="KW-1185">Reference proteome</keyword>
<organism evidence="1 2">
    <name type="scientific">Macroventuria anomochaeta</name>
    <dbReference type="NCBI Taxonomy" id="301207"/>
    <lineage>
        <taxon>Eukaryota</taxon>
        <taxon>Fungi</taxon>
        <taxon>Dikarya</taxon>
        <taxon>Ascomycota</taxon>
        <taxon>Pezizomycotina</taxon>
        <taxon>Dothideomycetes</taxon>
        <taxon>Pleosporomycetidae</taxon>
        <taxon>Pleosporales</taxon>
        <taxon>Pleosporineae</taxon>
        <taxon>Didymellaceae</taxon>
        <taxon>Macroventuria</taxon>
    </lineage>
</organism>
<gene>
    <name evidence="1" type="ORF">BU25DRAFT_415188</name>
</gene>